<proteinExistence type="predicted"/>
<dbReference type="Pfam" id="PF00072">
    <property type="entry name" value="Response_reg"/>
    <property type="match status" value="1"/>
</dbReference>
<evidence type="ECO:0000256" key="1">
    <source>
        <dbReference type="PROSITE-ProRule" id="PRU00169"/>
    </source>
</evidence>
<comment type="caution">
    <text evidence="3">The sequence shown here is derived from an EMBL/GenBank/DDBJ whole genome shotgun (WGS) entry which is preliminary data.</text>
</comment>
<feature type="domain" description="Response regulatory" evidence="2">
    <location>
        <begin position="4"/>
        <end position="125"/>
    </location>
</feature>
<dbReference type="InterPro" id="IPR011006">
    <property type="entry name" value="CheY-like_superfamily"/>
</dbReference>
<accession>A0ABS3CLW8</accession>
<dbReference type="Gene3D" id="3.40.50.2300">
    <property type="match status" value="1"/>
</dbReference>
<dbReference type="PROSITE" id="PS50110">
    <property type="entry name" value="RESPONSE_REGULATORY"/>
    <property type="match status" value="1"/>
</dbReference>
<evidence type="ECO:0000313" key="3">
    <source>
        <dbReference type="EMBL" id="MBN7818093.1"/>
    </source>
</evidence>
<keyword evidence="1" id="KW-0597">Phosphoprotein</keyword>
<evidence type="ECO:0000259" key="2">
    <source>
        <dbReference type="PROSITE" id="PS50110"/>
    </source>
</evidence>
<protein>
    <submittedName>
        <fullName evidence="3">Response regulator</fullName>
    </submittedName>
</protein>
<dbReference type="CDD" id="cd00156">
    <property type="entry name" value="REC"/>
    <property type="match status" value="1"/>
</dbReference>
<name>A0ABS3CLW8_9BACT</name>
<feature type="modified residue" description="4-aspartylphosphate" evidence="1">
    <location>
        <position position="58"/>
    </location>
</feature>
<reference evidence="3 4" key="1">
    <citation type="submission" date="2021-03" db="EMBL/GenBank/DDBJ databases">
        <title>novel species isolated from a fishpond in China.</title>
        <authorList>
            <person name="Lu H."/>
            <person name="Cai Z."/>
        </authorList>
    </citation>
    <scope>NUCLEOTIDE SEQUENCE [LARGE SCALE GENOMIC DNA]</scope>
    <source>
        <strain evidence="3 4">YJ13C</strain>
    </source>
</reference>
<gene>
    <name evidence="3" type="ORF">J0A69_21820</name>
</gene>
<dbReference type="RefSeq" id="WP_206588761.1">
    <property type="nucleotide sequence ID" value="NZ_JAFKCU010000009.1"/>
</dbReference>
<dbReference type="SMART" id="SM00448">
    <property type="entry name" value="REC"/>
    <property type="match status" value="1"/>
</dbReference>
<dbReference type="SUPFAM" id="SSF52172">
    <property type="entry name" value="CheY-like"/>
    <property type="match status" value="1"/>
</dbReference>
<dbReference type="Proteomes" id="UP000664480">
    <property type="component" value="Unassembled WGS sequence"/>
</dbReference>
<sequence length="129" mass="14747">MDQDLIIVDDDGILLVILQKMFEKVNPELKIGTFLKGEEALMYILESNFPKPPFLMVDLFLQDISGWEILEKLDEDGRFESKVVLITSSVESGNSAQSSRFKCVSGYYEKPITLEKIRIIDQMIIGNRN</sequence>
<dbReference type="EMBL" id="JAFKCU010000009">
    <property type="protein sequence ID" value="MBN7818093.1"/>
    <property type="molecule type" value="Genomic_DNA"/>
</dbReference>
<dbReference type="InterPro" id="IPR001789">
    <property type="entry name" value="Sig_transdc_resp-reg_receiver"/>
</dbReference>
<evidence type="ECO:0000313" key="4">
    <source>
        <dbReference type="Proteomes" id="UP000664480"/>
    </source>
</evidence>
<organism evidence="3 4">
    <name type="scientific">Algoriphagus pacificus</name>
    <dbReference type="NCBI Taxonomy" id="2811234"/>
    <lineage>
        <taxon>Bacteria</taxon>
        <taxon>Pseudomonadati</taxon>
        <taxon>Bacteroidota</taxon>
        <taxon>Cytophagia</taxon>
        <taxon>Cytophagales</taxon>
        <taxon>Cyclobacteriaceae</taxon>
        <taxon>Algoriphagus</taxon>
    </lineage>
</organism>
<keyword evidence="4" id="KW-1185">Reference proteome</keyword>